<sequence>MAHESLLILDGKFTSCWSLSLVSMTPVPRRPRIVLYSHDTQGLGHLRRNLVLARGFATDRPGGLGADVLLLTGASEVGLFPRPEGVEAIVLPGLRKDREGGYAPRHLRGRLRDVVALRSSLLETALDGFEPDLFVVDKTPRGFGKELERILPRLRARGTRTVLGLRDVLDDPVATRAQWHADGGDAAVRDFYDEVWVYGDRRIHDLRRVTGMAASSAAVTHHLGYLSADRQDTAALAHRPATDGRDYVLVMCGGGQDGAALCARAAAMTPPAGMDLLVLTGPQLEESRLRRVRRAAAGRPGVQVMRFSRHGAAWLTGARAVITMGGANTVAEILDTDVPALVVPRVTPRAEQLVRAEALAAQGHLSVLHPDRLTTGALQDWVDAAVQTRVDRTGIDRGGVSAAVTRARNLTSPSFSSYRPSRSCHVA</sequence>
<evidence type="ECO:0000313" key="2">
    <source>
        <dbReference type="EMBL" id="GMA40177.1"/>
    </source>
</evidence>
<gene>
    <name evidence="2" type="ORF">GCM10025883_22220</name>
</gene>
<comment type="caution">
    <text evidence="2">The sequence shown here is derived from an EMBL/GenBank/DDBJ whole genome shotgun (WGS) entry which is preliminary data.</text>
</comment>
<dbReference type="EMBL" id="BSUO01000001">
    <property type="protein sequence ID" value="GMA40177.1"/>
    <property type="molecule type" value="Genomic_DNA"/>
</dbReference>
<keyword evidence="3" id="KW-1185">Reference proteome</keyword>
<dbReference type="InterPro" id="IPR007235">
    <property type="entry name" value="Glyco_trans_28_C"/>
</dbReference>
<evidence type="ECO:0000313" key="3">
    <source>
        <dbReference type="Proteomes" id="UP001157126"/>
    </source>
</evidence>
<organism evidence="2 3">
    <name type="scientific">Mobilicoccus caccae</name>
    <dbReference type="NCBI Taxonomy" id="1859295"/>
    <lineage>
        <taxon>Bacteria</taxon>
        <taxon>Bacillati</taxon>
        <taxon>Actinomycetota</taxon>
        <taxon>Actinomycetes</taxon>
        <taxon>Micrococcales</taxon>
        <taxon>Dermatophilaceae</taxon>
        <taxon>Mobilicoccus</taxon>
    </lineage>
</organism>
<evidence type="ECO:0000259" key="1">
    <source>
        <dbReference type="Pfam" id="PF04101"/>
    </source>
</evidence>
<protein>
    <submittedName>
        <fullName evidence="2">Membrane protein</fullName>
    </submittedName>
</protein>
<proteinExistence type="predicted"/>
<name>A0ABQ6ITX3_9MICO</name>
<dbReference type="Pfam" id="PF04101">
    <property type="entry name" value="Glyco_tran_28_C"/>
    <property type="match status" value="1"/>
</dbReference>
<reference evidence="3" key="1">
    <citation type="journal article" date="2019" name="Int. J. Syst. Evol. Microbiol.">
        <title>The Global Catalogue of Microorganisms (GCM) 10K type strain sequencing project: providing services to taxonomists for standard genome sequencing and annotation.</title>
        <authorList>
            <consortium name="The Broad Institute Genomics Platform"/>
            <consortium name="The Broad Institute Genome Sequencing Center for Infectious Disease"/>
            <person name="Wu L."/>
            <person name="Ma J."/>
        </authorList>
    </citation>
    <scope>NUCLEOTIDE SEQUENCE [LARGE SCALE GENOMIC DNA]</scope>
    <source>
        <strain evidence="3">NBRC 113072</strain>
    </source>
</reference>
<feature type="domain" description="Glycosyl transferase family 28 C-terminal" evidence="1">
    <location>
        <begin position="274"/>
        <end position="387"/>
    </location>
</feature>
<dbReference type="Gene3D" id="3.40.50.2000">
    <property type="entry name" value="Glycogen Phosphorylase B"/>
    <property type="match status" value="1"/>
</dbReference>
<dbReference type="SUPFAM" id="SSF53756">
    <property type="entry name" value="UDP-Glycosyltransferase/glycogen phosphorylase"/>
    <property type="match status" value="1"/>
</dbReference>
<accession>A0ABQ6ITX3</accession>
<dbReference type="PANTHER" id="PTHR21015">
    <property type="entry name" value="UDP-N-ACETYLGLUCOSAMINE--N-ACETYLMURAMYL-(PENTAPEPTIDE) PYROPHOSPHORYL-UNDECAPRENOL N-ACETYLGLUCOSAMINE TRANSFERASE 1"/>
    <property type="match status" value="1"/>
</dbReference>
<dbReference type="Proteomes" id="UP001157126">
    <property type="component" value="Unassembled WGS sequence"/>
</dbReference>
<dbReference type="PANTHER" id="PTHR21015:SF28">
    <property type="entry name" value="SLL1722 PROTEIN"/>
    <property type="match status" value="1"/>
</dbReference>